<dbReference type="PANTHER" id="PTHR47048:SF1">
    <property type="entry name" value="PROTEIN SCAF11"/>
    <property type="match status" value="1"/>
</dbReference>
<feature type="region of interest" description="Disordered" evidence="5">
    <location>
        <begin position="1"/>
        <end position="26"/>
    </location>
</feature>
<organism evidence="7 8">
    <name type="scientific">Sphenodon punctatus</name>
    <name type="common">Tuatara</name>
    <name type="synonym">Hatteria punctata</name>
    <dbReference type="NCBI Taxonomy" id="8508"/>
    <lineage>
        <taxon>Eukaryota</taxon>
        <taxon>Metazoa</taxon>
        <taxon>Chordata</taxon>
        <taxon>Craniata</taxon>
        <taxon>Vertebrata</taxon>
        <taxon>Euteleostomi</taxon>
        <taxon>Lepidosauria</taxon>
        <taxon>Sphenodontia</taxon>
        <taxon>Sphenodontidae</taxon>
        <taxon>Sphenodon</taxon>
    </lineage>
</organism>
<dbReference type="Ensembl" id="ENSSPUT00000012005.1">
    <property type="protein sequence ID" value="ENSSPUP00000011266.1"/>
    <property type="gene ID" value="ENSSPUG00000008561.1"/>
</dbReference>
<evidence type="ECO:0000313" key="8">
    <source>
        <dbReference type="Proteomes" id="UP000694392"/>
    </source>
</evidence>
<sequence length="326" mass="37044">MKNKKRCPPDIKDQKHKDMEGEENKESCSCSNDVLYDENDRCPICLNCLVEQEVGFPENCKHFFCMPCILKWAETMASCPVDRKPFQAVYKVNTLENCIKIQVKQQLRGKEEKVSCNKSKCYHMNLKSFLRKYANTGNSPLIAKIHKGFGGKHRDVSDEDREKRPISAKTNKPRRQTCANGCFRSNFYNWFSLSSYTGESSSYTNECTEINEISTVIRQKRHELELSWSSVLARVQRFPFVSCATEAETFLLASPILRGTVFPTNTTPLENFEPLSKGCAIAHAQEGEEKKQTSGTSGTRGTRKKTANTTPTRRSARNTKTESTSQ</sequence>
<dbReference type="PANTHER" id="PTHR47048">
    <property type="entry name" value="PROTEIN SCAF11"/>
    <property type="match status" value="1"/>
</dbReference>
<evidence type="ECO:0000313" key="7">
    <source>
        <dbReference type="Ensembl" id="ENSSPUP00000011246.1"/>
    </source>
</evidence>
<dbReference type="CDD" id="cd16636">
    <property type="entry name" value="mRING-HC-C3HC3D_SCAF11"/>
    <property type="match status" value="1"/>
</dbReference>
<dbReference type="SUPFAM" id="SSF57850">
    <property type="entry name" value="RING/U-box"/>
    <property type="match status" value="1"/>
</dbReference>
<dbReference type="GO" id="GO:0003723">
    <property type="term" value="F:RNA binding"/>
    <property type="evidence" value="ECO:0007669"/>
    <property type="project" value="TreeGrafter"/>
</dbReference>
<dbReference type="GO" id="GO:0008270">
    <property type="term" value="F:zinc ion binding"/>
    <property type="evidence" value="ECO:0007669"/>
    <property type="project" value="UniProtKB-KW"/>
</dbReference>
<evidence type="ECO:0000256" key="4">
    <source>
        <dbReference type="PROSITE-ProRule" id="PRU00175"/>
    </source>
</evidence>
<keyword evidence="3" id="KW-0862">Zinc</keyword>
<dbReference type="PROSITE" id="PS00518">
    <property type="entry name" value="ZF_RING_1"/>
    <property type="match status" value="1"/>
</dbReference>
<dbReference type="Gene3D" id="3.30.40.10">
    <property type="entry name" value="Zinc/RING finger domain, C3HC4 (zinc finger)"/>
    <property type="match status" value="1"/>
</dbReference>
<feature type="domain" description="RING-type" evidence="6">
    <location>
        <begin position="42"/>
        <end position="83"/>
    </location>
</feature>
<evidence type="ECO:0000256" key="5">
    <source>
        <dbReference type="SAM" id="MobiDB-lite"/>
    </source>
</evidence>
<reference evidence="7" key="1">
    <citation type="submission" date="2025-05" db="UniProtKB">
        <authorList>
            <consortium name="Ensembl"/>
        </authorList>
    </citation>
    <scope>IDENTIFICATION</scope>
</reference>
<proteinExistence type="predicted"/>
<dbReference type="InterPro" id="IPR001841">
    <property type="entry name" value="Znf_RING"/>
</dbReference>
<feature type="compositionally biased region" description="Basic and acidic residues" evidence="5">
    <location>
        <begin position="152"/>
        <end position="165"/>
    </location>
</feature>
<evidence type="ECO:0000256" key="1">
    <source>
        <dbReference type="ARBA" id="ARBA00022723"/>
    </source>
</evidence>
<dbReference type="Ensembl" id="ENSSPUT00000011984.1">
    <property type="protein sequence ID" value="ENSSPUP00000011246.1"/>
    <property type="gene ID" value="ENSSPUG00000008561.1"/>
</dbReference>
<dbReference type="GO" id="GO:0000245">
    <property type="term" value="P:spliceosomal complex assembly"/>
    <property type="evidence" value="ECO:0007669"/>
    <property type="project" value="TreeGrafter"/>
</dbReference>
<evidence type="ECO:0000259" key="6">
    <source>
        <dbReference type="PROSITE" id="PS50089"/>
    </source>
</evidence>
<dbReference type="PROSITE" id="PS50089">
    <property type="entry name" value="ZF_RING_2"/>
    <property type="match status" value="1"/>
</dbReference>
<protein>
    <submittedName>
        <fullName evidence="7">SR-related CTD associated factor 11</fullName>
    </submittedName>
</protein>
<dbReference type="AlphaFoldDB" id="A0A8D0L601"/>
<dbReference type="Pfam" id="PF13639">
    <property type="entry name" value="zf-RING_2"/>
    <property type="match status" value="1"/>
</dbReference>
<accession>A0A8D0L601</accession>
<dbReference type="FunFam" id="3.30.40.10:FF:000344">
    <property type="entry name" value="protein SCAF11 isoform X1"/>
    <property type="match status" value="1"/>
</dbReference>
<dbReference type="Proteomes" id="UP000694392">
    <property type="component" value="Unplaced"/>
</dbReference>
<dbReference type="GeneTree" id="ENSGT00950000183205"/>
<keyword evidence="2 4" id="KW-0863">Zinc-finger</keyword>
<name>A0A8D0L601_SPHPU</name>
<dbReference type="InterPro" id="IPR013083">
    <property type="entry name" value="Znf_RING/FYVE/PHD"/>
</dbReference>
<gene>
    <name evidence="7" type="primary">SCAF11</name>
</gene>
<dbReference type="InterPro" id="IPR017907">
    <property type="entry name" value="Znf_RING_CS"/>
</dbReference>
<feature type="compositionally biased region" description="Basic and acidic residues" evidence="5">
    <location>
        <begin position="7"/>
        <end position="26"/>
    </location>
</feature>
<evidence type="ECO:0000256" key="2">
    <source>
        <dbReference type="ARBA" id="ARBA00022771"/>
    </source>
</evidence>
<keyword evidence="8" id="KW-1185">Reference proteome</keyword>
<feature type="region of interest" description="Disordered" evidence="5">
    <location>
        <begin position="150"/>
        <end position="173"/>
    </location>
</feature>
<feature type="region of interest" description="Disordered" evidence="5">
    <location>
        <begin position="284"/>
        <end position="326"/>
    </location>
</feature>
<keyword evidence="1" id="KW-0479">Metal-binding</keyword>
<evidence type="ECO:0000256" key="3">
    <source>
        <dbReference type="ARBA" id="ARBA00022833"/>
    </source>
</evidence>